<dbReference type="PANTHER" id="PTHR43861">
    <property type="entry name" value="TRANS-ACONITATE 2-METHYLTRANSFERASE-RELATED"/>
    <property type="match status" value="1"/>
</dbReference>
<feature type="domain" description="Methyltransferase" evidence="3">
    <location>
        <begin position="35"/>
        <end position="134"/>
    </location>
</feature>
<evidence type="ECO:0000313" key="5">
    <source>
        <dbReference type="Proteomes" id="UP001235939"/>
    </source>
</evidence>
<dbReference type="PANTHER" id="PTHR43861:SF1">
    <property type="entry name" value="TRANS-ACONITATE 2-METHYLTRANSFERASE"/>
    <property type="match status" value="1"/>
</dbReference>
<accession>A0ABY6LLK3</accession>
<evidence type="ECO:0000313" key="4">
    <source>
        <dbReference type="EMBL" id="UYV81062.1"/>
    </source>
</evidence>
<dbReference type="Gene3D" id="3.40.50.150">
    <property type="entry name" value="Vaccinia Virus protein VP39"/>
    <property type="match status" value="1"/>
</dbReference>
<evidence type="ECO:0000259" key="3">
    <source>
        <dbReference type="Pfam" id="PF13649"/>
    </source>
</evidence>
<dbReference type="InterPro" id="IPR029063">
    <property type="entry name" value="SAM-dependent_MTases_sf"/>
</dbReference>
<sequence>MNNPALYVKSNPFQRRDAQLVLKKYGPQLAPGLAVLDVGCGTGDLTVDILAQACGDFRLLLGVDLSSHMVDFARRNFQTDRIFFDQLDIATTEVSTFRARWGSFDRIYSFYCLHWVKDLNRAVGNLGSLLATGGEMLLVFLAHNPIFEVYQRMAATSRWKVYMEVSILLNGDLLNTNIHKTCLVISCSDVLLQFT</sequence>
<proteinExistence type="predicted"/>
<reference evidence="4 5" key="1">
    <citation type="submission" date="2022-01" db="EMBL/GenBank/DDBJ databases">
        <title>A chromosomal length assembly of Cordylochernes scorpioides.</title>
        <authorList>
            <person name="Zeh D."/>
            <person name="Zeh J."/>
        </authorList>
    </citation>
    <scope>NUCLEOTIDE SEQUENCE [LARGE SCALE GENOMIC DNA]</scope>
    <source>
        <strain evidence="4">IN4F17</strain>
        <tissue evidence="4">Whole Body</tissue>
    </source>
</reference>
<dbReference type="CDD" id="cd02440">
    <property type="entry name" value="AdoMet_MTases"/>
    <property type="match status" value="1"/>
</dbReference>
<protein>
    <submittedName>
        <fullName evidence="4">Jhamt</fullName>
    </submittedName>
</protein>
<dbReference type="Pfam" id="PF13649">
    <property type="entry name" value="Methyltransf_25"/>
    <property type="match status" value="1"/>
</dbReference>
<gene>
    <name evidence="4" type="ORF">LAZ67_19002683</name>
</gene>
<dbReference type="SUPFAM" id="SSF53335">
    <property type="entry name" value="S-adenosyl-L-methionine-dependent methyltransferases"/>
    <property type="match status" value="1"/>
</dbReference>
<dbReference type="Proteomes" id="UP001235939">
    <property type="component" value="Chromosome 19"/>
</dbReference>
<evidence type="ECO:0000256" key="1">
    <source>
        <dbReference type="ARBA" id="ARBA00022603"/>
    </source>
</evidence>
<dbReference type="EMBL" id="CP092881">
    <property type="protein sequence ID" value="UYV81062.1"/>
    <property type="molecule type" value="Genomic_DNA"/>
</dbReference>
<organism evidence="4 5">
    <name type="scientific">Cordylochernes scorpioides</name>
    <dbReference type="NCBI Taxonomy" id="51811"/>
    <lineage>
        <taxon>Eukaryota</taxon>
        <taxon>Metazoa</taxon>
        <taxon>Ecdysozoa</taxon>
        <taxon>Arthropoda</taxon>
        <taxon>Chelicerata</taxon>
        <taxon>Arachnida</taxon>
        <taxon>Pseudoscorpiones</taxon>
        <taxon>Cheliferoidea</taxon>
        <taxon>Chernetidae</taxon>
        <taxon>Cordylochernes</taxon>
    </lineage>
</organism>
<keyword evidence="1" id="KW-0489">Methyltransferase</keyword>
<evidence type="ECO:0000256" key="2">
    <source>
        <dbReference type="ARBA" id="ARBA00022679"/>
    </source>
</evidence>
<keyword evidence="2" id="KW-0808">Transferase</keyword>
<name>A0ABY6LLK3_9ARAC</name>
<dbReference type="InterPro" id="IPR041698">
    <property type="entry name" value="Methyltransf_25"/>
</dbReference>
<keyword evidence="5" id="KW-1185">Reference proteome</keyword>